<sequence length="111" mass="11360">MPKRRTWIFIGISVIAGIALTPVIVPPILRIFGFGAAGPVAGGITAAIQSGIGNVAAGSLFAVWQSIAIGGTIPWGVYAVSGIIGGITGWILSRFGGESDEALIMLQTRII</sequence>
<dbReference type="AlphaFoldDB" id="A0A284QTR0"/>
<dbReference type="OrthoDB" id="440424at2759"/>
<evidence type="ECO:0000256" key="5">
    <source>
        <dbReference type="ARBA" id="ARBA00023136"/>
    </source>
</evidence>
<accession>A0A284QTR0</accession>
<evidence type="ECO:0000256" key="1">
    <source>
        <dbReference type="ARBA" id="ARBA00004141"/>
    </source>
</evidence>
<dbReference type="InterPro" id="IPR009311">
    <property type="entry name" value="IFI6/IFI27-like"/>
</dbReference>
<dbReference type="InterPro" id="IPR038213">
    <property type="entry name" value="IFI6/IFI27-like_sf"/>
</dbReference>
<gene>
    <name evidence="7" type="ORF">ARMOST_03140</name>
</gene>
<reference evidence="8" key="1">
    <citation type="journal article" date="2017" name="Nat. Ecol. Evol.">
        <title>Genome expansion and lineage-specific genetic innovations in the forest pathogenic fungi Armillaria.</title>
        <authorList>
            <person name="Sipos G."/>
            <person name="Prasanna A.N."/>
            <person name="Walter M.C."/>
            <person name="O'Connor E."/>
            <person name="Balint B."/>
            <person name="Krizsan K."/>
            <person name="Kiss B."/>
            <person name="Hess J."/>
            <person name="Varga T."/>
            <person name="Slot J."/>
            <person name="Riley R."/>
            <person name="Boka B."/>
            <person name="Rigling D."/>
            <person name="Barry K."/>
            <person name="Lee J."/>
            <person name="Mihaltcheva S."/>
            <person name="LaButti K."/>
            <person name="Lipzen A."/>
            <person name="Waldron R."/>
            <person name="Moloney N.M."/>
            <person name="Sperisen C."/>
            <person name="Kredics L."/>
            <person name="Vagvoelgyi C."/>
            <person name="Patrignani A."/>
            <person name="Fitzpatrick D."/>
            <person name="Nagy I."/>
            <person name="Doyle S."/>
            <person name="Anderson J.B."/>
            <person name="Grigoriev I.V."/>
            <person name="Gueldener U."/>
            <person name="Muensterkoetter M."/>
            <person name="Nagy L.G."/>
        </authorList>
    </citation>
    <scope>NUCLEOTIDE SEQUENCE [LARGE SCALE GENOMIC DNA]</scope>
    <source>
        <strain evidence="8">C18/9</strain>
    </source>
</reference>
<evidence type="ECO:0000313" key="8">
    <source>
        <dbReference type="Proteomes" id="UP000219338"/>
    </source>
</evidence>
<evidence type="ECO:0000256" key="4">
    <source>
        <dbReference type="ARBA" id="ARBA00022989"/>
    </source>
</evidence>
<dbReference type="PANTHER" id="PTHR16932:SF18">
    <property type="entry name" value="INTERFERON, ALPHA-INDUCIBLE PROTEIN 27-LIKE 2"/>
    <property type="match status" value="1"/>
</dbReference>
<evidence type="ECO:0000256" key="2">
    <source>
        <dbReference type="ARBA" id="ARBA00007262"/>
    </source>
</evidence>
<feature type="transmembrane region" description="Helical" evidence="6">
    <location>
        <begin position="41"/>
        <end position="63"/>
    </location>
</feature>
<dbReference type="EMBL" id="FUEG01000002">
    <property type="protein sequence ID" value="SJK99829.1"/>
    <property type="molecule type" value="Genomic_DNA"/>
</dbReference>
<dbReference type="OMA" id="KRRTWIF"/>
<dbReference type="GO" id="GO:0016020">
    <property type="term" value="C:membrane"/>
    <property type="evidence" value="ECO:0007669"/>
    <property type="project" value="UniProtKB-SubCell"/>
</dbReference>
<keyword evidence="3 6" id="KW-0812">Transmembrane</keyword>
<comment type="similarity">
    <text evidence="2">Belongs to the IFI6/IFI27 family.</text>
</comment>
<keyword evidence="4 6" id="KW-1133">Transmembrane helix</keyword>
<name>A0A284QTR0_ARMOS</name>
<evidence type="ECO:0000313" key="7">
    <source>
        <dbReference type="EMBL" id="SJK99829.1"/>
    </source>
</evidence>
<evidence type="ECO:0000256" key="6">
    <source>
        <dbReference type="SAM" id="Phobius"/>
    </source>
</evidence>
<keyword evidence="8" id="KW-1185">Reference proteome</keyword>
<dbReference type="Gene3D" id="6.10.110.10">
    <property type="match status" value="1"/>
</dbReference>
<proteinExistence type="inferred from homology"/>
<organism evidence="7 8">
    <name type="scientific">Armillaria ostoyae</name>
    <name type="common">Armillaria root rot fungus</name>
    <dbReference type="NCBI Taxonomy" id="47428"/>
    <lineage>
        <taxon>Eukaryota</taxon>
        <taxon>Fungi</taxon>
        <taxon>Dikarya</taxon>
        <taxon>Basidiomycota</taxon>
        <taxon>Agaricomycotina</taxon>
        <taxon>Agaricomycetes</taxon>
        <taxon>Agaricomycetidae</taxon>
        <taxon>Agaricales</taxon>
        <taxon>Marasmiineae</taxon>
        <taxon>Physalacriaceae</taxon>
        <taxon>Armillaria</taxon>
    </lineage>
</organism>
<keyword evidence="5 6" id="KW-0472">Membrane</keyword>
<dbReference type="Pfam" id="PF06140">
    <property type="entry name" value="Ifi-6-16"/>
    <property type="match status" value="1"/>
</dbReference>
<protein>
    <submittedName>
        <fullName evidence="7">Uncharacterized protein</fullName>
    </submittedName>
</protein>
<comment type="subcellular location">
    <subcellularLocation>
        <location evidence="1">Membrane</location>
        <topology evidence="1">Multi-pass membrane protein</topology>
    </subcellularLocation>
</comment>
<feature type="transmembrane region" description="Helical" evidence="6">
    <location>
        <begin position="75"/>
        <end position="93"/>
    </location>
</feature>
<dbReference type="PANTHER" id="PTHR16932">
    <property type="entry name" value="INTERFERON ALPHA-INDUCIBLE PROTEIN 27"/>
    <property type="match status" value="1"/>
</dbReference>
<dbReference type="Proteomes" id="UP000219338">
    <property type="component" value="Unassembled WGS sequence"/>
</dbReference>
<feature type="transmembrane region" description="Helical" evidence="6">
    <location>
        <begin position="7"/>
        <end position="29"/>
    </location>
</feature>
<evidence type="ECO:0000256" key="3">
    <source>
        <dbReference type="ARBA" id="ARBA00022692"/>
    </source>
</evidence>